<dbReference type="PANTHER" id="PTHR22930">
    <property type="match status" value="1"/>
</dbReference>
<dbReference type="PANTHER" id="PTHR22930:SF206">
    <property type="entry name" value="NUCLEASE HARBI1"/>
    <property type="match status" value="1"/>
</dbReference>
<dbReference type="Pfam" id="PF13359">
    <property type="entry name" value="DDE_Tnp_4"/>
    <property type="match status" value="1"/>
</dbReference>
<evidence type="ECO:0000256" key="1">
    <source>
        <dbReference type="ARBA" id="ARBA00001968"/>
    </source>
</evidence>
<dbReference type="Proteomes" id="UP001558613">
    <property type="component" value="Unassembled WGS sequence"/>
</dbReference>
<evidence type="ECO:0000256" key="6">
    <source>
        <dbReference type="ARBA" id="ARBA00022801"/>
    </source>
</evidence>
<dbReference type="InterPro" id="IPR027806">
    <property type="entry name" value="HARBI1_dom"/>
</dbReference>
<evidence type="ECO:0000256" key="5">
    <source>
        <dbReference type="ARBA" id="ARBA00022723"/>
    </source>
</evidence>
<comment type="caution">
    <text evidence="9">The sequence shown here is derived from an EMBL/GenBank/DDBJ whole genome shotgun (WGS) entry which is preliminary data.</text>
</comment>
<evidence type="ECO:0000313" key="10">
    <source>
        <dbReference type="Proteomes" id="UP001558613"/>
    </source>
</evidence>
<keyword evidence="10" id="KW-1185">Reference proteome</keyword>
<comment type="similarity">
    <text evidence="3">Belongs to the HARBI1 family.</text>
</comment>
<sequence>MGNNADTWESVLNNFDEEMWMQHFRVSRDTFEYVLQLLKPSLQRKTTGWRKPVEPRLRFAVVLWWYTTPSEYRTISCLFGLGISAVSMLVRQVTYALKTTLCKRFIYLSHGQRLQKSIDGIAACGYKMCAGAIDGCHIPILKPHVDQAAYCNCKGWHSIVLQDIVDHNFCFTDVYVGWPGRTHDARVLANSPLYHMAEAQDGYLFPHEKSMVVDGVEVPIHLIGDVAYLLKKWLMKGFPNDQNPNHNQSTFNYCLSSARMVVENAFGRLKGCWRCLLKRNDVDTENLSDLCLACGNKEPYKQDRHLYGGECFQKS</sequence>
<name>A0ABR3NJJ6_9TELE</name>
<comment type="cofactor">
    <cofactor evidence="1">
        <name>a divalent metal cation</name>
        <dbReference type="ChEBI" id="CHEBI:60240"/>
    </cofactor>
</comment>
<keyword evidence="4" id="KW-0540">Nuclease</keyword>
<evidence type="ECO:0000256" key="3">
    <source>
        <dbReference type="ARBA" id="ARBA00006958"/>
    </source>
</evidence>
<dbReference type="EMBL" id="JAYMGO010000003">
    <property type="protein sequence ID" value="KAL1277012.1"/>
    <property type="molecule type" value="Genomic_DNA"/>
</dbReference>
<dbReference type="InterPro" id="IPR045249">
    <property type="entry name" value="HARBI1-like"/>
</dbReference>
<evidence type="ECO:0000256" key="2">
    <source>
        <dbReference type="ARBA" id="ARBA00004123"/>
    </source>
</evidence>
<comment type="subcellular location">
    <subcellularLocation>
        <location evidence="2">Nucleus</location>
    </subcellularLocation>
</comment>
<reference evidence="9 10" key="1">
    <citation type="submission" date="2023-09" db="EMBL/GenBank/DDBJ databases">
        <authorList>
            <person name="Wang M."/>
        </authorList>
    </citation>
    <scope>NUCLEOTIDE SEQUENCE [LARGE SCALE GENOMIC DNA]</scope>
    <source>
        <strain evidence="9">GT-2023</strain>
        <tissue evidence="9">Liver</tissue>
    </source>
</reference>
<keyword evidence="6" id="KW-0378">Hydrolase</keyword>
<evidence type="ECO:0000256" key="4">
    <source>
        <dbReference type="ARBA" id="ARBA00022722"/>
    </source>
</evidence>
<organism evidence="9 10">
    <name type="scientific">Cirrhinus molitorella</name>
    <name type="common">mud carp</name>
    <dbReference type="NCBI Taxonomy" id="172907"/>
    <lineage>
        <taxon>Eukaryota</taxon>
        <taxon>Metazoa</taxon>
        <taxon>Chordata</taxon>
        <taxon>Craniata</taxon>
        <taxon>Vertebrata</taxon>
        <taxon>Euteleostomi</taxon>
        <taxon>Actinopterygii</taxon>
        <taxon>Neopterygii</taxon>
        <taxon>Teleostei</taxon>
        <taxon>Ostariophysi</taxon>
        <taxon>Cypriniformes</taxon>
        <taxon>Cyprinidae</taxon>
        <taxon>Labeoninae</taxon>
        <taxon>Labeonini</taxon>
        <taxon>Cirrhinus</taxon>
    </lineage>
</organism>
<protein>
    <recommendedName>
        <fullName evidence="8">DDE Tnp4 domain-containing protein</fullName>
    </recommendedName>
</protein>
<keyword evidence="5" id="KW-0479">Metal-binding</keyword>
<feature type="domain" description="DDE Tnp4" evidence="8">
    <location>
        <begin position="133"/>
        <end position="294"/>
    </location>
</feature>
<evidence type="ECO:0000313" key="9">
    <source>
        <dbReference type="EMBL" id="KAL1277012.1"/>
    </source>
</evidence>
<proteinExistence type="inferred from homology"/>
<gene>
    <name evidence="9" type="ORF">QQF64_023685</name>
</gene>
<accession>A0ABR3NJJ6</accession>
<evidence type="ECO:0000259" key="8">
    <source>
        <dbReference type="Pfam" id="PF13359"/>
    </source>
</evidence>
<evidence type="ECO:0000256" key="7">
    <source>
        <dbReference type="ARBA" id="ARBA00023242"/>
    </source>
</evidence>
<keyword evidence="7" id="KW-0539">Nucleus</keyword>